<dbReference type="Pfam" id="PF13581">
    <property type="entry name" value="HATPase_c_2"/>
    <property type="match status" value="1"/>
</dbReference>
<evidence type="ECO:0000259" key="2">
    <source>
        <dbReference type="Pfam" id="PF13581"/>
    </source>
</evidence>
<dbReference type="CDD" id="cd16936">
    <property type="entry name" value="HATPase_RsbW-like"/>
    <property type="match status" value="1"/>
</dbReference>
<accession>A0A7R6SXY6</accession>
<dbReference type="AlphaFoldDB" id="A0A7R6SXY6"/>
<organism evidence="3 4">
    <name type="scientific">Thermotomaculum hydrothermale</name>
    <dbReference type="NCBI Taxonomy" id="981385"/>
    <lineage>
        <taxon>Bacteria</taxon>
        <taxon>Pseudomonadati</taxon>
        <taxon>Acidobacteriota</taxon>
        <taxon>Holophagae</taxon>
        <taxon>Thermotomaculales</taxon>
        <taxon>Thermotomaculaceae</taxon>
        <taxon>Thermotomaculum</taxon>
    </lineage>
</organism>
<dbReference type="SUPFAM" id="SSF55874">
    <property type="entry name" value="ATPase domain of HSP90 chaperone/DNA topoisomerase II/histidine kinase"/>
    <property type="match status" value="1"/>
</dbReference>
<dbReference type="InterPro" id="IPR036890">
    <property type="entry name" value="HATPase_C_sf"/>
</dbReference>
<sequence length="140" mass="16180">MDRNLYLKTTIKADTEYLTLINKLTVDICSLLGFDKESSNNISLSVDEAVTNTIKHAYKMDKTKNIEIEYFTKNKELVIKISHTGIPFTPDKLILPDMEEYLKKYKKGGLGIMLMVKFMDSVEYGSENDRHFCKLTKKIK</sequence>
<name>A0A7R6SXY6_9BACT</name>
<dbReference type="RefSeq" id="WP_201328404.1">
    <property type="nucleotide sequence ID" value="NZ_AP017470.1"/>
</dbReference>
<keyword evidence="4" id="KW-1185">Reference proteome</keyword>
<evidence type="ECO:0000313" key="4">
    <source>
        <dbReference type="Proteomes" id="UP000595564"/>
    </source>
</evidence>
<keyword evidence="3" id="KW-0808">Transferase</keyword>
<dbReference type="Proteomes" id="UP000595564">
    <property type="component" value="Chromosome"/>
</dbReference>
<keyword evidence="1" id="KW-0723">Serine/threonine-protein kinase</keyword>
<dbReference type="PANTHER" id="PTHR35526:SF3">
    <property type="entry name" value="ANTI-SIGMA-F FACTOR RSBW"/>
    <property type="match status" value="1"/>
</dbReference>
<dbReference type="InterPro" id="IPR003594">
    <property type="entry name" value="HATPase_dom"/>
</dbReference>
<evidence type="ECO:0000313" key="3">
    <source>
        <dbReference type="EMBL" id="BBB32065.1"/>
    </source>
</evidence>
<evidence type="ECO:0000256" key="1">
    <source>
        <dbReference type="ARBA" id="ARBA00022527"/>
    </source>
</evidence>
<dbReference type="GO" id="GO:0004674">
    <property type="term" value="F:protein serine/threonine kinase activity"/>
    <property type="evidence" value="ECO:0007669"/>
    <property type="project" value="UniProtKB-KW"/>
</dbReference>
<keyword evidence="1" id="KW-0418">Kinase</keyword>
<dbReference type="PANTHER" id="PTHR35526">
    <property type="entry name" value="ANTI-SIGMA-F FACTOR RSBW-RELATED"/>
    <property type="match status" value="1"/>
</dbReference>
<dbReference type="Gene3D" id="3.30.565.10">
    <property type="entry name" value="Histidine kinase-like ATPase, C-terminal domain"/>
    <property type="match status" value="1"/>
</dbReference>
<dbReference type="EC" id="2.7.11.1" evidence="3"/>
<gene>
    <name evidence="3" type="ORF">TTHT_0474</name>
</gene>
<dbReference type="InterPro" id="IPR050267">
    <property type="entry name" value="Anti-sigma-factor_SerPK"/>
</dbReference>
<dbReference type="EMBL" id="AP017470">
    <property type="protein sequence ID" value="BBB32065.1"/>
    <property type="molecule type" value="Genomic_DNA"/>
</dbReference>
<reference evidence="3 4" key="1">
    <citation type="journal article" date="2012" name="Extremophiles">
        <title>Thermotomaculum hydrothermale gen. nov., sp. nov., a novel heterotrophic thermophile within the phylum Acidobacteria from a deep-sea hydrothermal vent chimney in the Southern Okinawa Trough.</title>
        <authorList>
            <person name="Izumi H."/>
            <person name="Nunoura T."/>
            <person name="Miyazaki M."/>
            <person name="Mino S."/>
            <person name="Toki T."/>
            <person name="Takai K."/>
            <person name="Sako Y."/>
            <person name="Sawabe T."/>
            <person name="Nakagawa S."/>
        </authorList>
    </citation>
    <scope>NUCLEOTIDE SEQUENCE [LARGE SCALE GENOMIC DNA]</scope>
    <source>
        <strain evidence="3 4">AC55</strain>
    </source>
</reference>
<protein>
    <submittedName>
        <fullName evidence="3">Anti-sigma B factor</fullName>
        <ecNumber evidence="3">2.7.11.1</ecNumber>
    </submittedName>
</protein>
<feature type="domain" description="Histidine kinase/HSP90-like ATPase" evidence="2">
    <location>
        <begin position="12"/>
        <end position="128"/>
    </location>
</feature>
<proteinExistence type="predicted"/>
<dbReference type="KEGG" id="thyd:TTHT_0474"/>